<evidence type="ECO:0000313" key="2">
    <source>
        <dbReference type="Proteomes" id="UP000189761"/>
    </source>
</evidence>
<dbReference type="Proteomes" id="UP000189761">
    <property type="component" value="Unassembled WGS sequence"/>
</dbReference>
<accession>A0A8E2IAL9</accession>
<proteinExistence type="predicted"/>
<name>A0A8E2IAL9_9BACI</name>
<organism evidence="1 2">
    <name type="scientific">Heyndrickxia oleronia</name>
    <dbReference type="NCBI Taxonomy" id="38875"/>
    <lineage>
        <taxon>Bacteria</taxon>
        <taxon>Bacillati</taxon>
        <taxon>Bacillota</taxon>
        <taxon>Bacilli</taxon>
        <taxon>Bacillales</taxon>
        <taxon>Bacillaceae</taxon>
        <taxon>Heyndrickxia</taxon>
    </lineage>
</organism>
<protein>
    <submittedName>
        <fullName evidence="1">Uncharacterized protein</fullName>
    </submittedName>
</protein>
<keyword evidence="2" id="KW-1185">Reference proteome</keyword>
<sequence length="19" mass="2191">MVQFNRFTVVFSIALLPAH</sequence>
<dbReference type="AlphaFoldDB" id="A0A8E2IAL9"/>
<dbReference type="EMBL" id="MTLA01000032">
    <property type="protein sequence ID" value="OOP69816.1"/>
    <property type="molecule type" value="Genomic_DNA"/>
</dbReference>
<comment type="caution">
    <text evidence="1">The sequence shown here is derived from an EMBL/GenBank/DDBJ whole genome shotgun (WGS) entry which is preliminary data.</text>
</comment>
<dbReference type="RefSeq" id="WP_235849547.1">
    <property type="nucleotide sequence ID" value="NZ_CP065424.1"/>
</dbReference>
<evidence type="ECO:0000313" key="1">
    <source>
        <dbReference type="EMBL" id="OOP69816.1"/>
    </source>
</evidence>
<gene>
    <name evidence="1" type="ORF">BWZ43_03105</name>
</gene>
<reference evidence="1 2" key="1">
    <citation type="submission" date="2017-01" db="EMBL/GenBank/DDBJ databases">
        <title>Draft genome sequence of Bacillus oleronius.</title>
        <authorList>
            <person name="Allam M."/>
        </authorList>
    </citation>
    <scope>NUCLEOTIDE SEQUENCE [LARGE SCALE GENOMIC DNA]</scope>
    <source>
        <strain evidence="1 2">DSM 9356</strain>
    </source>
</reference>